<dbReference type="InterPro" id="IPR016039">
    <property type="entry name" value="Thiolase-like"/>
</dbReference>
<organism evidence="5 6">
    <name type="scientific">Altererythrobacter xiamenensis</name>
    <dbReference type="NCBI Taxonomy" id="1316679"/>
    <lineage>
        <taxon>Bacteria</taxon>
        <taxon>Pseudomonadati</taxon>
        <taxon>Pseudomonadota</taxon>
        <taxon>Alphaproteobacteria</taxon>
        <taxon>Sphingomonadales</taxon>
        <taxon>Erythrobacteraceae</taxon>
        <taxon>Altererythrobacter</taxon>
    </lineage>
</organism>
<dbReference type="PANTHER" id="PTHR18919:SF139">
    <property type="entry name" value="THIOLASE-LIKE PROTEIN TYPE 1 ADDITIONAL C-TERMINAL DOMAIN-CONTAINING PROTEIN"/>
    <property type="match status" value="1"/>
</dbReference>
<dbReference type="EMBL" id="FXWG01000001">
    <property type="protein sequence ID" value="SMQ63862.1"/>
    <property type="molecule type" value="Genomic_DNA"/>
</dbReference>
<keyword evidence="2 5" id="KW-0808">Transferase</keyword>
<dbReference type="AlphaFoldDB" id="A0A1Y6ETM3"/>
<evidence type="ECO:0000313" key="6">
    <source>
        <dbReference type="Proteomes" id="UP000194420"/>
    </source>
</evidence>
<keyword evidence="3" id="KW-0012">Acyltransferase</keyword>
<dbReference type="PANTHER" id="PTHR18919">
    <property type="entry name" value="ACETYL-COA C-ACYLTRANSFERASE"/>
    <property type="match status" value="1"/>
</dbReference>
<evidence type="ECO:0000256" key="3">
    <source>
        <dbReference type="ARBA" id="ARBA00023315"/>
    </source>
</evidence>
<proteinExistence type="inferred from homology"/>
<accession>A0A1Y6ETM3</accession>
<reference evidence="6" key="1">
    <citation type="submission" date="2017-04" db="EMBL/GenBank/DDBJ databases">
        <authorList>
            <person name="Varghese N."/>
            <person name="Submissions S."/>
        </authorList>
    </citation>
    <scope>NUCLEOTIDE SEQUENCE [LARGE SCALE GENOMIC DNA]</scope>
</reference>
<keyword evidence="6" id="KW-1185">Reference proteome</keyword>
<dbReference type="Proteomes" id="UP000194420">
    <property type="component" value="Unassembled WGS sequence"/>
</dbReference>
<evidence type="ECO:0000313" key="5">
    <source>
        <dbReference type="EMBL" id="SMQ63862.1"/>
    </source>
</evidence>
<dbReference type="RefSeq" id="WP_234989935.1">
    <property type="nucleotide sequence ID" value="NZ_FXWG01000001.1"/>
</dbReference>
<name>A0A1Y6ETM3_9SPHN</name>
<dbReference type="GO" id="GO:0016746">
    <property type="term" value="F:acyltransferase activity"/>
    <property type="evidence" value="ECO:0007669"/>
    <property type="project" value="UniProtKB-KW"/>
</dbReference>
<evidence type="ECO:0000256" key="4">
    <source>
        <dbReference type="SAM" id="MobiDB-lite"/>
    </source>
</evidence>
<dbReference type="Gene3D" id="3.40.47.10">
    <property type="match status" value="1"/>
</dbReference>
<dbReference type="SUPFAM" id="SSF53901">
    <property type="entry name" value="Thiolase-like"/>
    <property type="match status" value="1"/>
</dbReference>
<feature type="region of interest" description="Disordered" evidence="4">
    <location>
        <begin position="66"/>
        <end position="85"/>
    </location>
</feature>
<comment type="similarity">
    <text evidence="1">Belongs to the thiolase-like superfamily. Thiolase family.</text>
</comment>
<protein>
    <submittedName>
        <fullName evidence="5">Acetyl-CoA C-acetyltransferase</fullName>
    </submittedName>
</protein>
<evidence type="ECO:0000256" key="2">
    <source>
        <dbReference type="ARBA" id="ARBA00022679"/>
    </source>
</evidence>
<gene>
    <name evidence="5" type="ORF">SAMN06297468_0913</name>
</gene>
<dbReference type="Gene3D" id="2.40.50.840">
    <property type="match status" value="1"/>
</dbReference>
<evidence type="ECO:0000256" key="1">
    <source>
        <dbReference type="ARBA" id="ARBA00010982"/>
    </source>
</evidence>
<sequence length="510" mass="54294">MSIADNTPVIIGVGQYSERVGEPGYEALSSMDMAGRALAAAIEDADASGDVAGAIDTLAAIRQFEISRPDRDPPFGGADNPPRAIAKRVGADPKRAILEKTGGNYNQKLVGEFAADIANGASEVAAIVGSEAISTVLALSAKGEKPDWSENVGGEMINRGYGLEGMIEPSLILHGATGAIPLYAFCENARRKKLGMSLEEYRLKIGELFEPFTRVAAANPHAAAPVERSAEELATVTDRNRIVAEPYTRMTVARDQVNQAAAILIASAEKARELGIPEDRWVHIHAVTNKVERELMARPDLAAYPAAEASLTEALERAGKTAGDITYFDFYSCFAIPVFNAIETLGLAPDDPRGLTLTGGLPFFGGAGNNYSAHAIAEAVQRVRDDRGSYALVGANGGMQSKYATGIYSTEPADWSDNDRFIDLGEEEGGEPRSFTPHESVTVETYTINRGKKGDTAIYIGRNADGERVCGDADLTHDHTAAVFEGGDPFGAKLSVKQDERGRNIGRLAS</sequence>